<feature type="transmembrane region" description="Helical" evidence="12">
    <location>
        <begin position="59"/>
        <end position="77"/>
    </location>
</feature>
<keyword evidence="10" id="KW-0594">Phospholipid biosynthesis</keyword>
<evidence type="ECO:0000256" key="5">
    <source>
        <dbReference type="ARBA" id="ARBA00022692"/>
    </source>
</evidence>
<dbReference type="AlphaFoldDB" id="X1RE80"/>
<evidence type="ECO:0000256" key="6">
    <source>
        <dbReference type="ARBA" id="ARBA00022695"/>
    </source>
</evidence>
<evidence type="ECO:0000256" key="7">
    <source>
        <dbReference type="ARBA" id="ARBA00022989"/>
    </source>
</evidence>
<dbReference type="GO" id="GO:0004605">
    <property type="term" value="F:phosphatidate cytidylyltransferase activity"/>
    <property type="evidence" value="ECO:0007669"/>
    <property type="project" value="TreeGrafter"/>
</dbReference>
<keyword evidence="7 12" id="KW-1133">Transmembrane helix</keyword>
<dbReference type="PANTHER" id="PTHR46382:SF1">
    <property type="entry name" value="PHOSPHATIDATE CYTIDYLYLTRANSFERASE"/>
    <property type="match status" value="1"/>
</dbReference>
<evidence type="ECO:0000256" key="4">
    <source>
        <dbReference type="ARBA" id="ARBA00022679"/>
    </source>
</evidence>
<keyword evidence="6" id="KW-0548">Nucleotidyltransferase</keyword>
<accession>X1RE80</accession>
<comment type="caution">
    <text evidence="13">The sequence shown here is derived from an EMBL/GenBank/DDBJ whole genome shotgun (WGS) entry which is preliminary data.</text>
</comment>
<evidence type="ECO:0008006" key="14">
    <source>
        <dbReference type="Google" id="ProtNLM"/>
    </source>
</evidence>
<evidence type="ECO:0000256" key="2">
    <source>
        <dbReference type="ARBA" id="ARBA00022475"/>
    </source>
</evidence>
<feature type="transmembrane region" description="Helical" evidence="12">
    <location>
        <begin position="34"/>
        <end position="53"/>
    </location>
</feature>
<keyword evidence="5 12" id="KW-0812">Transmembrane</keyword>
<dbReference type="GO" id="GO:0005886">
    <property type="term" value="C:plasma membrane"/>
    <property type="evidence" value="ECO:0007669"/>
    <property type="project" value="UniProtKB-SubCell"/>
</dbReference>
<keyword evidence="3" id="KW-0444">Lipid biosynthesis</keyword>
<keyword evidence="8" id="KW-0443">Lipid metabolism</keyword>
<protein>
    <recommendedName>
        <fullName evidence="14">Phosphatidate cytidylyltransferase</fullName>
    </recommendedName>
</protein>
<keyword evidence="4" id="KW-0808">Transferase</keyword>
<feature type="non-terminal residue" evidence="13">
    <location>
        <position position="103"/>
    </location>
</feature>
<evidence type="ECO:0000256" key="10">
    <source>
        <dbReference type="ARBA" id="ARBA00023209"/>
    </source>
</evidence>
<dbReference type="GO" id="GO:0016024">
    <property type="term" value="P:CDP-diacylglycerol biosynthetic process"/>
    <property type="evidence" value="ECO:0007669"/>
    <property type="project" value="TreeGrafter"/>
</dbReference>
<evidence type="ECO:0000256" key="3">
    <source>
        <dbReference type="ARBA" id="ARBA00022516"/>
    </source>
</evidence>
<gene>
    <name evidence="13" type="ORF">S06H3_54834</name>
</gene>
<keyword evidence="9 12" id="KW-0472">Membrane</keyword>
<dbReference type="Pfam" id="PF01148">
    <property type="entry name" value="CTP_transf_1"/>
    <property type="match status" value="1"/>
</dbReference>
<proteinExistence type="predicted"/>
<keyword evidence="2" id="KW-1003">Cell membrane</keyword>
<evidence type="ECO:0000256" key="8">
    <source>
        <dbReference type="ARBA" id="ARBA00023098"/>
    </source>
</evidence>
<name>X1RE80_9ZZZZ</name>
<organism evidence="13">
    <name type="scientific">marine sediment metagenome</name>
    <dbReference type="NCBI Taxonomy" id="412755"/>
    <lineage>
        <taxon>unclassified sequences</taxon>
        <taxon>metagenomes</taxon>
        <taxon>ecological metagenomes</taxon>
    </lineage>
</organism>
<dbReference type="EMBL" id="BARV01035109">
    <property type="protein sequence ID" value="GAI53899.1"/>
    <property type="molecule type" value="Genomic_DNA"/>
</dbReference>
<evidence type="ECO:0000313" key="13">
    <source>
        <dbReference type="EMBL" id="GAI53899.1"/>
    </source>
</evidence>
<evidence type="ECO:0000256" key="9">
    <source>
        <dbReference type="ARBA" id="ARBA00023136"/>
    </source>
</evidence>
<dbReference type="PANTHER" id="PTHR46382">
    <property type="entry name" value="PHOSPHATIDATE CYTIDYLYLTRANSFERASE"/>
    <property type="match status" value="1"/>
</dbReference>
<evidence type="ECO:0000256" key="1">
    <source>
        <dbReference type="ARBA" id="ARBA00004651"/>
    </source>
</evidence>
<reference evidence="13" key="1">
    <citation type="journal article" date="2014" name="Front. Microbiol.">
        <title>High frequency of phylogenetically diverse reductive dehalogenase-homologous genes in deep subseafloor sedimentary metagenomes.</title>
        <authorList>
            <person name="Kawai M."/>
            <person name="Futagami T."/>
            <person name="Toyoda A."/>
            <person name="Takaki Y."/>
            <person name="Nishi S."/>
            <person name="Hori S."/>
            <person name="Arai W."/>
            <person name="Tsubouchi T."/>
            <person name="Morono Y."/>
            <person name="Uchiyama I."/>
            <person name="Ito T."/>
            <person name="Fujiyama A."/>
            <person name="Inagaki F."/>
            <person name="Takami H."/>
        </authorList>
    </citation>
    <scope>NUCLEOTIDE SEQUENCE</scope>
    <source>
        <strain evidence="13">Expedition CK06-06</strain>
    </source>
</reference>
<evidence type="ECO:0000256" key="11">
    <source>
        <dbReference type="ARBA" id="ARBA00023264"/>
    </source>
</evidence>
<comment type="subcellular location">
    <subcellularLocation>
        <location evidence="1">Cell membrane</location>
        <topology evidence="1">Multi-pass membrane protein</topology>
    </subcellularLocation>
</comment>
<evidence type="ECO:0000256" key="12">
    <source>
        <dbReference type="SAM" id="Phobius"/>
    </source>
</evidence>
<keyword evidence="11" id="KW-1208">Phospholipid metabolism</keyword>
<sequence length="103" mass="10977">MFVFTVKSADIGAYAVGSLWGAHKFSPKISPGKTWEGMAGAIAIAMIVTVLFAESCDIMGWWLAAIFGFCFAFIGQFGDLAESMIKRDAEQKDSANNVPGFGG</sequence>